<reference evidence="3" key="1">
    <citation type="submission" date="2017-02" db="UniProtKB">
        <authorList>
            <consortium name="WormBaseParasite"/>
        </authorList>
    </citation>
    <scope>IDENTIFICATION</scope>
</reference>
<accession>A0A0N4VQQ0</accession>
<evidence type="ECO:0000313" key="1">
    <source>
        <dbReference type="EMBL" id="VDD97745.1"/>
    </source>
</evidence>
<proteinExistence type="predicted"/>
<dbReference type="EMBL" id="UXUI01014947">
    <property type="protein sequence ID" value="VDD97745.1"/>
    <property type="molecule type" value="Genomic_DNA"/>
</dbReference>
<name>A0A0N4VQQ0_ENTVE</name>
<evidence type="ECO:0000313" key="3">
    <source>
        <dbReference type="WBParaSite" id="EVEC_0001335401-mRNA-1"/>
    </source>
</evidence>
<evidence type="ECO:0000313" key="2">
    <source>
        <dbReference type="Proteomes" id="UP000274131"/>
    </source>
</evidence>
<sequence length="225" mass="23701">MREHILVFGYSVFQTRSASSAKRKPASPRKRPTTLHEGGALAVNAVETNKKEAIITEESLRKVKTPDISSSSSINGSTTCIRIRPQNECLSNLTTSTAPRSFPFPCDLAALTGIQALANLSSGTSGETVADLERRPDSKLEKKPISTSLENPDLTSLCPDLAKANALISSNAAVLAATMNSFLLAGTVSDTMTQVPSNRDLLAAFAALGVVPFLGDLANVQGNEG</sequence>
<organism evidence="3">
    <name type="scientific">Enterobius vermicularis</name>
    <name type="common">Human pinworm</name>
    <dbReference type="NCBI Taxonomy" id="51028"/>
    <lineage>
        <taxon>Eukaryota</taxon>
        <taxon>Metazoa</taxon>
        <taxon>Ecdysozoa</taxon>
        <taxon>Nematoda</taxon>
        <taxon>Chromadorea</taxon>
        <taxon>Rhabditida</taxon>
        <taxon>Spirurina</taxon>
        <taxon>Oxyuridomorpha</taxon>
        <taxon>Oxyuroidea</taxon>
        <taxon>Oxyuridae</taxon>
        <taxon>Enterobius</taxon>
    </lineage>
</organism>
<protein>
    <submittedName>
        <fullName evidence="1 3">Uncharacterized protein</fullName>
    </submittedName>
</protein>
<dbReference type="AlphaFoldDB" id="A0A0N4VQQ0"/>
<keyword evidence="2" id="KW-1185">Reference proteome</keyword>
<gene>
    <name evidence="1" type="ORF">EVEC_LOCUS12496</name>
</gene>
<dbReference type="WBParaSite" id="EVEC_0001335401-mRNA-1">
    <property type="protein sequence ID" value="EVEC_0001335401-mRNA-1"/>
    <property type="gene ID" value="EVEC_0001335401"/>
</dbReference>
<reference evidence="1 2" key="2">
    <citation type="submission" date="2018-10" db="EMBL/GenBank/DDBJ databases">
        <authorList>
            <consortium name="Pathogen Informatics"/>
        </authorList>
    </citation>
    <scope>NUCLEOTIDE SEQUENCE [LARGE SCALE GENOMIC DNA]</scope>
</reference>
<dbReference type="Proteomes" id="UP000274131">
    <property type="component" value="Unassembled WGS sequence"/>
</dbReference>